<gene>
    <name evidence="2" type="ORF">NCTC12722_01654</name>
</gene>
<accession>A0A380W672</accession>
<dbReference type="RefSeq" id="WP_002715290.1">
    <property type="nucleotide sequence ID" value="NZ_UFSI01000001.1"/>
</dbReference>
<organism evidence="2 3">
    <name type="scientific">Afipia felis</name>
    <name type="common">Cat scratch disease bacillus</name>
    <dbReference type="NCBI Taxonomy" id="1035"/>
    <lineage>
        <taxon>Bacteria</taxon>
        <taxon>Pseudomonadati</taxon>
        <taxon>Pseudomonadota</taxon>
        <taxon>Alphaproteobacteria</taxon>
        <taxon>Hyphomicrobiales</taxon>
        <taxon>Nitrobacteraceae</taxon>
        <taxon>Afipia</taxon>
    </lineage>
</organism>
<dbReference type="OrthoDB" id="7188320at2"/>
<dbReference type="GO" id="GO:0035438">
    <property type="term" value="F:cyclic-di-GMP binding"/>
    <property type="evidence" value="ECO:0007669"/>
    <property type="project" value="InterPro"/>
</dbReference>
<dbReference type="Pfam" id="PF07238">
    <property type="entry name" value="PilZ"/>
    <property type="match status" value="1"/>
</dbReference>
<dbReference type="Gene3D" id="2.40.10.220">
    <property type="entry name" value="predicted glycosyltransferase like domains"/>
    <property type="match status" value="1"/>
</dbReference>
<dbReference type="AlphaFoldDB" id="A0A380W672"/>
<reference evidence="2 3" key="1">
    <citation type="submission" date="2018-06" db="EMBL/GenBank/DDBJ databases">
        <authorList>
            <consortium name="Pathogen Informatics"/>
            <person name="Doyle S."/>
        </authorList>
    </citation>
    <scope>NUCLEOTIDE SEQUENCE [LARGE SCALE GENOMIC DNA]</scope>
    <source>
        <strain evidence="2 3">NCTC12722</strain>
    </source>
</reference>
<feature type="domain" description="PilZ" evidence="1">
    <location>
        <begin position="4"/>
        <end position="78"/>
    </location>
</feature>
<proteinExistence type="predicted"/>
<evidence type="ECO:0000313" key="2">
    <source>
        <dbReference type="EMBL" id="SUU84464.1"/>
    </source>
</evidence>
<evidence type="ECO:0000259" key="1">
    <source>
        <dbReference type="Pfam" id="PF07238"/>
    </source>
</evidence>
<sequence length="87" mass="9844">MTETRYAPRYRVSKPAMIGSGKNAIACVIRNLSTTGAAIEVENQINIPDSFVMFVSEDDLHLLCHVVWRKDYRIGVAFDWESPMPVD</sequence>
<name>A0A380W672_AFIFE</name>
<dbReference type="InterPro" id="IPR009875">
    <property type="entry name" value="PilZ_domain"/>
</dbReference>
<dbReference type="SUPFAM" id="SSF141371">
    <property type="entry name" value="PilZ domain-like"/>
    <property type="match status" value="1"/>
</dbReference>
<evidence type="ECO:0000313" key="3">
    <source>
        <dbReference type="Proteomes" id="UP000254343"/>
    </source>
</evidence>
<dbReference type="EMBL" id="UIGB01000001">
    <property type="protein sequence ID" value="SUU84464.1"/>
    <property type="molecule type" value="Genomic_DNA"/>
</dbReference>
<protein>
    <submittedName>
        <fullName evidence="2">PilZ domain</fullName>
    </submittedName>
</protein>
<dbReference type="Proteomes" id="UP000254343">
    <property type="component" value="Unassembled WGS sequence"/>
</dbReference>